<reference evidence="2 3" key="1">
    <citation type="submission" date="2022-08" db="EMBL/GenBank/DDBJ databases">
        <title>YIM 101645 draft genome.</title>
        <authorList>
            <person name="Chen X."/>
        </authorList>
    </citation>
    <scope>NUCLEOTIDE SEQUENCE [LARGE SCALE GENOMIC DNA]</scope>
    <source>
        <strain evidence="2 3">YIM 101645</strain>
    </source>
</reference>
<evidence type="ECO:0000259" key="1">
    <source>
        <dbReference type="Pfam" id="PF02698"/>
    </source>
</evidence>
<dbReference type="InterPro" id="IPR003848">
    <property type="entry name" value="DUF218"/>
</dbReference>
<evidence type="ECO:0000313" key="2">
    <source>
        <dbReference type="EMBL" id="MCS5478626.1"/>
    </source>
</evidence>
<name>A0ABT2FTT4_9CORY</name>
<dbReference type="Gene3D" id="3.40.50.620">
    <property type="entry name" value="HUPs"/>
    <property type="match status" value="1"/>
</dbReference>
<proteinExistence type="predicted"/>
<dbReference type="PANTHER" id="PTHR30336">
    <property type="entry name" value="INNER MEMBRANE PROTEIN, PROBABLE PERMEASE"/>
    <property type="match status" value="1"/>
</dbReference>
<sequence length="158" mass="17387">MSTSSVSALPSDRPVLVLGARTRHGRPGRILTARLARALQLIDTQPVVVSGRGEAAAMAEWLVGRGVDEQRILLEPLAVSTNENLENAQALLPDTRCWTVVSSDFHVWRTRLWARHLGIPVTVVSARTPGNLLVPALLRECLALPHSALRIAWRRLRT</sequence>
<dbReference type="InterPro" id="IPR051599">
    <property type="entry name" value="Cell_Envelope_Assoc"/>
</dbReference>
<evidence type="ECO:0000313" key="3">
    <source>
        <dbReference type="Proteomes" id="UP001205965"/>
    </source>
</evidence>
<dbReference type="Proteomes" id="UP001205965">
    <property type="component" value="Unassembled WGS sequence"/>
</dbReference>
<feature type="domain" description="DUF218" evidence="1">
    <location>
        <begin position="15"/>
        <end position="134"/>
    </location>
</feature>
<gene>
    <name evidence="2" type="ORF">NYP18_03040</name>
</gene>
<comment type="caution">
    <text evidence="2">The sequence shown here is derived from an EMBL/GenBank/DDBJ whole genome shotgun (WGS) entry which is preliminary data.</text>
</comment>
<accession>A0ABT2FTT4</accession>
<protein>
    <submittedName>
        <fullName evidence="2">YdcF family protein</fullName>
    </submittedName>
</protein>
<keyword evidence="3" id="KW-1185">Reference proteome</keyword>
<dbReference type="EMBL" id="JANWTC010000001">
    <property type="protein sequence ID" value="MCS5478626.1"/>
    <property type="molecule type" value="Genomic_DNA"/>
</dbReference>
<dbReference type="PANTHER" id="PTHR30336:SF4">
    <property type="entry name" value="ENVELOPE BIOGENESIS FACTOR ELYC"/>
    <property type="match status" value="1"/>
</dbReference>
<organism evidence="2 3">
    <name type="scientific">Corynebacterium lemuris</name>
    <dbReference type="NCBI Taxonomy" id="1859292"/>
    <lineage>
        <taxon>Bacteria</taxon>
        <taxon>Bacillati</taxon>
        <taxon>Actinomycetota</taxon>
        <taxon>Actinomycetes</taxon>
        <taxon>Mycobacteriales</taxon>
        <taxon>Corynebacteriaceae</taxon>
        <taxon>Corynebacterium</taxon>
    </lineage>
</organism>
<dbReference type="InterPro" id="IPR014729">
    <property type="entry name" value="Rossmann-like_a/b/a_fold"/>
</dbReference>
<dbReference type="RefSeq" id="WP_259426682.1">
    <property type="nucleotide sequence ID" value="NZ_JANWTC010000001.1"/>
</dbReference>
<dbReference type="CDD" id="cd06259">
    <property type="entry name" value="YdcF-like"/>
    <property type="match status" value="1"/>
</dbReference>
<dbReference type="Pfam" id="PF02698">
    <property type="entry name" value="DUF218"/>
    <property type="match status" value="1"/>
</dbReference>